<keyword evidence="2" id="KW-0472">Membrane</keyword>
<feature type="transmembrane region" description="Helical" evidence="2">
    <location>
        <begin position="28"/>
        <end position="48"/>
    </location>
</feature>
<feature type="region of interest" description="Disordered" evidence="1">
    <location>
        <begin position="133"/>
        <end position="158"/>
    </location>
</feature>
<name>A0ABR6GN63_9BURK</name>
<dbReference type="Proteomes" id="UP000574369">
    <property type="component" value="Unassembled WGS sequence"/>
</dbReference>
<sequence>MSSSHAQPPMIDRTHARPNPAQRLSRNVALGATIALALLCLAWEAWLLPVGRGTLALKALPLLLPLAGLWRYRLYTFRALSLFVWLYAMEGLVRATSEPGLGATLAAAEVVLSVVIFVACAMHVRQRLAAGRAEASPSQSLSPSPSPSGADATPGAPT</sequence>
<dbReference type="InterPro" id="IPR018643">
    <property type="entry name" value="DUF2069_membrane"/>
</dbReference>
<keyword evidence="2" id="KW-1133">Transmembrane helix</keyword>
<gene>
    <name evidence="3" type="ORF">FHS28_000912</name>
</gene>
<keyword evidence="4" id="KW-1185">Reference proteome</keyword>
<evidence type="ECO:0000313" key="3">
    <source>
        <dbReference type="EMBL" id="MBB3193547.1"/>
    </source>
</evidence>
<reference evidence="3 4" key="1">
    <citation type="submission" date="2020-08" db="EMBL/GenBank/DDBJ databases">
        <title>Genomic Encyclopedia of Type Strains, Phase III (KMG-III): the genomes of soil and plant-associated and newly described type strains.</title>
        <authorList>
            <person name="Whitman W."/>
        </authorList>
    </citation>
    <scope>NUCLEOTIDE SEQUENCE [LARGE SCALE GENOMIC DNA]</scope>
    <source>
        <strain evidence="3 4">CECT 7247</strain>
    </source>
</reference>
<feature type="transmembrane region" description="Helical" evidence="2">
    <location>
        <begin position="100"/>
        <end position="122"/>
    </location>
</feature>
<protein>
    <submittedName>
        <fullName evidence="3">Membrane protein</fullName>
    </submittedName>
</protein>
<dbReference type="EMBL" id="JACHXO010000001">
    <property type="protein sequence ID" value="MBB3193547.1"/>
    <property type="molecule type" value="Genomic_DNA"/>
</dbReference>
<accession>A0ABR6GN63</accession>
<evidence type="ECO:0000256" key="1">
    <source>
        <dbReference type="SAM" id="MobiDB-lite"/>
    </source>
</evidence>
<evidence type="ECO:0000256" key="2">
    <source>
        <dbReference type="SAM" id="Phobius"/>
    </source>
</evidence>
<dbReference type="Pfam" id="PF09842">
    <property type="entry name" value="DUF2069"/>
    <property type="match status" value="1"/>
</dbReference>
<keyword evidence="2" id="KW-0812">Transmembrane</keyword>
<dbReference type="RefSeq" id="WP_310736735.1">
    <property type="nucleotide sequence ID" value="NZ_JACHXO010000001.1"/>
</dbReference>
<organism evidence="3 4">
    <name type="scientific">Roseateles terrae</name>
    <dbReference type="NCBI Taxonomy" id="431060"/>
    <lineage>
        <taxon>Bacteria</taxon>
        <taxon>Pseudomonadati</taxon>
        <taxon>Pseudomonadota</taxon>
        <taxon>Betaproteobacteria</taxon>
        <taxon>Burkholderiales</taxon>
        <taxon>Sphaerotilaceae</taxon>
        <taxon>Roseateles</taxon>
    </lineage>
</organism>
<proteinExistence type="predicted"/>
<evidence type="ECO:0000313" key="4">
    <source>
        <dbReference type="Proteomes" id="UP000574369"/>
    </source>
</evidence>
<feature type="transmembrane region" description="Helical" evidence="2">
    <location>
        <begin position="69"/>
        <end position="88"/>
    </location>
</feature>
<comment type="caution">
    <text evidence="3">The sequence shown here is derived from an EMBL/GenBank/DDBJ whole genome shotgun (WGS) entry which is preliminary data.</text>
</comment>